<sequence>MPEMHLPNSEEGEGISVKDPAHARTKGTTRVNDSSAQKGPNQRKCSNCGRLGHRRTRCRDRESHRQCEEADGVPSQAASQFNIPGRNGPKESEKESRGSGGGPNGITKRKG</sequence>
<dbReference type="PROSITE" id="PS50158">
    <property type="entry name" value="ZF_CCHC"/>
    <property type="match status" value="1"/>
</dbReference>
<keyword evidence="1" id="KW-0479">Metal-binding</keyword>
<organism evidence="4 5">
    <name type="scientific">Stylosanthes scabra</name>
    <dbReference type="NCBI Taxonomy" id="79078"/>
    <lineage>
        <taxon>Eukaryota</taxon>
        <taxon>Viridiplantae</taxon>
        <taxon>Streptophyta</taxon>
        <taxon>Embryophyta</taxon>
        <taxon>Tracheophyta</taxon>
        <taxon>Spermatophyta</taxon>
        <taxon>Magnoliopsida</taxon>
        <taxon>eudicotyledons</taxon>
        <taxon>Gunneridae</taxon>
        <taxon>Pentapetalae</taxon>
        <taxon>rosids</taxon>
        <taxon>fabids</taxon>
        <taxon>Fabales</taxon>
        <taxon>Fabaceae</taxon>
        <taxon>Papilionoideae</taxon>
        <taxon>50 kb inversion clade</taxon>
        <taxon>dalbergioids sensu lato</taxon>
        <taxon>Dalbergieae</taxon>
        <taxon>Pterocarpus clade</taxon>
        <taxon>Stylosanthes</taxon>
    </lineage>
</organism>
<dbReference type="EMBL" id="JASCZI010060615">
    <property type="protein sequence ID" value="MED6134620.1"/>
    <property type="molecule type" value="Genomic_DNA"/>
</dbReference>
<evidence type="ECO:0000313" key="4">
    <source>
        <dbReference type="EMBL" id="MED6134620.1"/>
    </source>
</evidence>
<feature type="compositionally biased region" description="Basic and acidic residues" evidence="2">
    <location>
        <begin position="88"/>
        <end position="97"/>
    </location>
</feature>
<feature type="region of interest" description="Disordered" evidence="2">
    <location>
        <begin position="1"/>
        <end position="111"/>
    </location>
</feature>
<dbReference type="Proteomes" id="UP001341840">
    <property type="component" value="Unassembled WGS sequence"/>
</dbReference>
<comment type="caution">
    <text evidence="4">The sequence shown here is derived from an EMBL/GenBank/DDBJ whole genome shotgun (WGS) entry which is preliminary data.</text>
</comment>
<feature type="domain" description="CCHC-type" evidence="3">
    <location>
        <begin position="43"/>
        <end position="60"/>
    </location>
</feature>
<accession>A0ABU6SDY5</accession>
<evidence type="ECO:0000313" key="5">
    <source>
        <dbReference type="Proteomes" id="UP001341840"/>
    </source>
</evidence>
<dbReference type="InterPro" id="IPR036875">
    <property type="entry name" value="Znf_CCHC_sf"/>
</dbReference>
<feature type="compositionally biased region" description="Polar residues" evidence="2">
    <location>
        <begin position="26"/>
        <end position="45"/>
    </location>
</feature>
<protein>
    <recommendedName>
        <fullName evidence="3">CCHC-type domain-containing protein</fullName>
    </recommendedName>
</protein>
<keyword evidence="1" id="KW-0863">Zinc-finger</keyword>
<dbReference type="SUPFAM" id="SSF57756">
    <property type="entry name" value="Retrovirus zinc finger-like domains"/>
    <property type="match status" value="1"/>
</dbReference>
<evidence type="ECO:0000256" key="1">
    <source>
        <dbReference type="PROSITE-ProRule" id="PRU00047"/>
    </source>
</evidence>
<name>A0ABU6SDY5_9FABA</name>
<keyword evidence="1" id="KW-0862">Zinc</keyword>
<proteinExistence type="predicted"/>
<evidence type="ECO:0000256" key="2">
    <source>
        <dbReference type="SAM" id="MobiDB-lite"/>
    </source>
</evidence>
<evidence type="ECO:0000259" key="3">
    <source>
        <dbReference type="PROSITE" id="PS50158"/>
    </source>
</evidence>
<keyword evidence="5" id="KW-1185">Reference proteome</keyword>
<feature type="compositionally biased region" description="Basic and acidic residues" evidence="2">
    <location>
        <begin position="59"/>
        <end position="68"/>
    </location>
</feature>
<gene>
    <name evidence="4" type="ORF">PIB30_038613</name>
</gene>
<dbReference type="InterPro" id="IPR001878">
    <property type="entry name" value="Znf_CCHC"/>
</dbReference>
<reference evidence="4 5" key="1">
    <citation type="journal article" date="2023" name="Plants (Basel)">
        <title>Bridging the Gap: Combining Genomics and Transcriptomics Approaches to Understand Stylosanthes scabra, an Orphan Legume from the Brazilian Caatinga.</title>
        <authorList>
            <person name="Ferreira-Neto J.R.C."/>
            <person name="da Silva M.D."/>
            <person name="Binneck E."/>
            <person name="de Melo N.F."/>
            <person name="da Silva R.H."/>
            <person name="de Melo A.L.T.M."/>
            <person name="Pandolfi V."/>
            <person name="Bustamante F.O."/>
            <person name="Brasileiro-Vidal A.C."/>
            <person name="Benko-Iseppon A.M."/>
        </authorList>
    </citation>
    <scope>NUCLEOTIDE SEQUENCE [LARGE SCALE GENOMIC DNA]</scope>
    <source>
        <tissue evidence="4">Leaves</tissue>
    </source>
</reference>